<evidence type="ECO:0000256" key="6">
    <source>
        <dbReference type="RuleBase" id="RU004417"/>
    </source>
</evidence>
<accession>A0A0H5E6T3</accession>
<evidence type="ECO:0000256" key="4">
    <source>
        <dbReference type="PIRSR" id="PIRSR000188-1"/>
    </source>
</evidence>
<dbReference type="PANTHER" id="PTHR42722">
    <property type="entry name" value="LEUCINE DEHYDROGENASE"/>
    <property type="match status" value="1"/>
</dbReference>
<dbReference type="InterPro" id="IPR006097">
    <property type="entry name" value="Glu/Leu/Phe/Val/Trp_DH_dimer"/>
</dbReference>
<evidence type="ECO:0000313" key="9">
    <source>
        <dbReference type="Proteomes" id="UP000220251"/>
    </source>
</evidence>
<dbReference type="PANTHER" id="PTHR42722:SF1">
    <property type="entry name" value="VALINE DEHYDROGENASE"/>
    <property type="match status" value="1"/>
</dbReference>
<dbReference type="PRINTS" id="PR00082">
    <property type="entry name" value="GLFDHDRGNASE"/>
</dbReference>
<dbReference type="InterPro" id="IPR046346">
    <property type="entry name" value="Aminoacid_DH-like_N_sf"/>
</dbReference>
<dbReference type="Gene3D" id="3.40.50.720">
    <property type="entry name" value="NAD(P)-binding Rossmann-like Domain"/>
    <property type="match status" value="1"/>
</dbReference>
<feature type="domain" description="Glutamate/phenylalanine/leucine/valine/L-tryptophan dehydrogenase C-terminal" evidence="7">
    <location>
        <begin position="143"/>
        <end position="347"/>
    </location>
</feature>
<name>A0A0H5E6T3_9BACT</name>
<sequence>MLSIKEHLVNGYETVIEAEDRETNLHCFIAIHNTHRGPALGGVRIYPYKGEKEALEDVLRLSRAMTAKSSLAELSLGGGKSVIIADPKKDKTPAMLRSFGEVINSLKGSYIVAEDVGSSAEDMLIIREKTPYVVALPTERSSGDPSPFTAFGVLKGMEAAAKKLFGSASLLTRAVAIQGLGHVGHCLAEQLFWAGAKVYIADIDEEKARHFAKKWGAIAVSPSEIHRVPCDIFSPCALGGVLNPQSIKELNCLAVVGSANNQLLSDDDDKLLFERKILYAPDFIINAGGLINVSEELSPMGYNPANAISKIRKIFDTATVVFYRSEKEKRGTGSIALELAMENLKKR</sequence>
<keyword evidence="2 6" id="KW-0560">Oxidoreductase</keyword>
<dbReference type="SMART" id="SM00839">
    <property type="entry name" value="ELFV_dehydrog"/>
    <property type="match status" value="1"/>
</dbReference>
<dbReference type="RefSeq" id="WP_098038859.1">
    <property type="nucleotide sequence ID" value="NZ_CWGJ01000025.1"/>
</dbReference>
<dbReference type="GO" id="GO:0050049">
    <property type="term" value="F:L-leucine dehydrogenase activity"/>
    <property type="evidence" value="ECO:0007669"/>
    <property type="project" value="UniProtKB-EC"/>
</dbReference>
<dbReference type="Proteomes" id="UP000220251">
    <property type="component" value="Unassembled WGS sequence"/>
</dbReference>
<evidence type="ECO:0000256" key="3">
    <source>
        <dbReference type="ARBA" id="ARBA00023027"/>
    </source>
</evidence>
<dbReference type="EC" id="1.4.1.9" evidence="8"/>
<evidence type="ECO:0000256" key="2">
    <source>
        <dbReference type="ARBA" id="ARBA00023002"/>
    </source>
</evidence>
<feature type="binding site" evidence="5">
    <location>
        <begin position="179"/>
        <end position="184"/>
    </location>
    <ligand>
        <name>NAD(+)</name>
        <dbReference type="ChEBI" id="CHEBI:57540"/>
    </ligand>
</feature>
<dbReference type="InterPro" id="IPR036291">
    <property type="entry name" value="NAD(P)-bd_dom_sf"/>
</dbReference>
<dbReference type="GO" id="GO:0000166">
    <property type="term" value="F:nucleotide binding"/>
    <property type="evidence" value="ECO:0007669"/>
    <property type="project" value="UniProtKB-KW"/>
</dbReference>
<dbReference type="EMBL" id="CWGJ01000025">
    <property type="protein sequence ID" value="CRX39000.1"/>
    <property type="molecule type" value="Genomic_DNA"/>
</dbReference>
<dbReference type="InterPro" id="IPR033524">
    <property type="entry name" value="Glu/Leu/Phe/Val_DH_AS"/>
</dbReference>
<dbReference type="OrthoDB" id="9803297at2"/>
<dbReference type="SUPFAM" id="SSF51735">
    <property type="entry name" value="NAD(P)-binding Rossmann-fold domains"/>
    <property type="match status" value="1"/>
</dbReference>
<keyword evidence="9" id="KW-1185">Reference proteome</keyword>
<dbReference type="GO" id="GO:0006520">
    <property type="term" value="P:amino acid metabolic process"/>
    <property type="evidence" value="ECO:0007669"/>
    <property type="project" value="InterPro"/>
</dbReference>
<reference evidence="9" key="1">
    <citation type="submission" date="2015-06" db="EMBL/GenBank/DDBJ databases">
        <authorList>
            <person name="Bertelli C."/>
        </authorList>
    </citation>
    <scope>NUCLEOTIDE SEQUENCE [LARGE SCALE GENOMIC DNA]</scope>
    <source>
        <strain evidence="9">CRIB-30</strain>
    </source>
</reference>
<gene>
    <name evidence="8" type="primary">gdhA</name>
    <name evidence="8" type="ORF">ELAC_1673</name>
</gene>
<keyword evidence="5" id="KW-0547">Nucleotide-binding</keyword>
<dbReference type="Pfam" id="PF02812">
    <property type="entry name" value="ELFV_dehydrog_N"/>
    <property type="match status" value="1"/>
</dbReference>
<dbReference type="AlphaFoldDB" id="A0A0H5E6T3"/>
<dbReference type="InterPro" id="IPR006096">
    <property type="entry name" value="Glu/Leu/Phe/Val/Trp_DH_C"/>
</dbReference>
<keyword evidence="3 5" id="KW-0520">NAD</keyword>
<dbReference type="InterPro" id="IPR016211">
    <property type="entry name" value="Glu/Phe/Leu/Val/Trp_DH_bac/arc"/>
</dbReference>
<protein>
    <submittedName>
        <fullName evidence="8">Glutamate dehydrogenase/leucine dehydrogenase</fullName>
        <ecNumber evidence="8">1.4.1.9</ecNumber>
    </submittedName>
</protein>
<dbReference type="InterPro" id="IPR006095">
    <property type="entry name" value="Glu/Leu/Phe/Val/Trp_DH"/>
</dbReference>
<dbReference type="Pfam" id="PF00208">
    <property type="entry name" value="ELFV_dehydrog"/>
    <property type="match status" value="1"/>
</dbReference>
<feature type="active site" description="Proton donor/acceptor" evidence="4">
    <location>
        <position position="80"/>
    </location>
</feature>
<dbReference type="PROSITE" id="PS00074">
    <property type="entry name" value="GLFV_DEHYDROGENASE"/>
    <property type="match status" value="1"/>
</dbReference>
<dbReference type="SUPFAM" id="SSF53223">
    <property type="entry name" value="Aminoacid dehydrogenase-like, N-terminal domain"/>
    <property type="match status" value="1"/>
</dbReference>
<proteinExistence type="inferred from homology"/>
<dbReference type="PIRSF" id="PIRSF000188">
    <property type="entry name" value="Phe_leu_dh"/>
    <property type="match status" value="1"/>
</dbReference>
<evidence type="ECO:0000256" key="5">
    <source>
        <dbReference type="PIRSR" id="PIRSR000188-2"/>
    </source>
</evidence>
<dbReference type="CDD" id="cd01075">
    <property type="entry name" value="NAD_bind_Leu_Phe_Val_DH"/>
    <property type="match status" value="1"/>
</dbReference>
<evidence type="ECO:0000313" key="8">
    <source>
        <dbReference type="EMBL" id="CRX39000.1"/>
    </source>
</evidence>
<comment type="similarity">
    <text evidence="1 6">Belongs to the Glu/Leu/Phe/Val dehydrogenases family.</text>
</comment>
<evidence type="ECO:0000259" key="7">
    <source>
        <dbReference type="SMART" id="SM00839"/>
    </source>
</evidence>
<evidence type="ECO:0000256" key="1">
    <source>
        <dbReference type="ARBA" id="ARBA00006382"/>
    </source>
</evidence>
<dbReference type="Gene3D" id="3.40.50.10860">
    <property type="entry name" value="Leucine Dehydrogenase, chain A, domain 1"/>
    <property type="match status" value="1"/>
</dbReference>
<organism evidence="8 9">
    <name type="scientific">Estrella lausannensis</name>
    <dbReference type="NCBI Taxonomy" id="483423"/>
    <lineage>
        <taxon>Bacteria</taxon>
        <taxon>Pseudomonadati</taxon>
        <taxon>Chlamydiota</taxon>
        <taxon>Chlamydiia</taxon>
        <taxon>Parachlamydiales</taxon>
        <taxon>Candidatus Criblamydiaceae</taxon>
        <taxon>Estrella</taxon>
    </lineage>
</organism>